<evidence type="ECO:0000313" key="6">
    <source>
        <dbReference type="Proteomes" id="UP000243900"/>
    </source>
</evidence>
<evidence type="ECO:0000259" key="4">
    <source>
        <dbReference type="PROSITE" id="PS50949"/>
    </source>
</evidence>
<protein>
    <submittedName>
        <fullName evidence="5">GntR family transcriptional regulator</fullName>
    </submittedName>
</protein>
<evidence type="ECO:0000256" key="3">
    <source>
        <dbReference type="ARBA" id="ARBA00023163"/>
    </source>
</evidence>
<dbReference type="RefSeq" id="WP_105191410.1">
    <property type="nucleotide sequence ID" value="NZ_PTQZ01000043.1"/>
</dbReference>
<dbReference type="PROSITE" id="PS50949">
    <property type="entry name" value="HTH_GNTR"/>
    <property type="match status" value="1"/>
</dbReference>
<dbReference type="PANTHER" id="PTHR43537">
    <property type="entry name" value="TRANSCRIPTIONAL REGULATOR, GNTR FAMILY"/>
    <property type="match status" value="1"/>
</dbReference>
<name>A0A2P6ATS5_9GAMM</name>
<dbReference type="Gene3D" id="1.20.120.530">
    <property type="entry name" value="GntR ligand-binding domain-like"/>
    <property type="match status" value="1"/>
</dbReference>
<dbReference type="Proteomes" id="UP000243900">
    <property type="component" value="Unassembled WGS sequence"/>
</dbReference>
<keyword evidence="6" id="KW-1185">Reference proteome</keyword>
<dbReference type="Pfam" id="PF07729">
    <property type="entry name" value="FCD"/>
    <property type="match status" value="1"/>
</dbReference>
<evidence type="ECO:0000256" key="2">
    <source>
        <dbReference type="ARBA" id="ARBA00023125"/>
    </source>
</evidence>
<dbReference type="EMBL" id="PTQZ01000043">
    <property type="protein sequence ID" value="PQA48558.1"/>
    <property type="molecule type" value="Genomic_DNA"/>
</dbReference>
<dbReference type="AlphaFoldDB" id="A0A2P6ATS5"/>
<reference evidence="6" key="1">
    <citation type="submission" date="2018-02" db="EMBL/GenBank/DDBJ databases">
        <title>Genome sequencing of Solimonas sp. HR-BB.</title>
        <authorList>
            <person name="Lee Y."/>
            <person name="Jeon C.O."/>
        </authorList>
    </citation>
    <scope>NUCLEOTIDE SEQUENCE [LARGE SCALE GENOMIC DNA]</scope>
    <source>
        <strain evidence="6">HR-E</strain>
    </source>
</reference>
<dbReference type="SMART" id="SM00895">
    <property type="entry name" value="FCD"/>
    <property type="match status" value="1"/>
</dbReference>
<dbReference type="OrthoDB" id="6709077at2"/>
<sequence length="231" mass="26569">MSFRANESLAEQIAHHLGEQIISGDLVEGERIQEMRIAGELEVSRGAVREALLILQRRHLIEIFPRRGAVVAELSPHLVKGLYEMLVLHYGLIVQRAAELWRQDELQPFAALMAELQEAVEAQDIERFFEGGFTLLGNATRFAANPYLDTVLADLQPSARRASYLALQLSRRELEESFGYLRGLMDAVLQRQSERAVELVEEYLMHQRNLVLESLLRVKQIEMAWARRHRR</sequence>
<dbReference type="GO" id="GO:0003700">
    <property type="term" value="F:DNA-binding transcription factor activity"/>
    <property type="evidence" value="ECO:0007669"/>
    <property type="project" value="InterPro"/>
</dbReference>
<dbReference type="InterPro" id="IPR000524">
    <property type="entry name" value="Tscrpt_reg_HTH_GntR"/>
</dbReference>
<keyword evidence="1" id="KW-0805">Transcription regulation</keyword>
<evidence type="ECO:0000256" key="1">
    <source>
        <dbReference type="ARBA" id="ARBA00023015"/>
    </source>
</evidence>
<keyword evidence="2" id="KW-0238">DNA-binding</keyword>
<accession>A0A2P6ATS5</accession>
<feature type="domain" description="HTH gntR-type" evidence="4">
    <location>
        <begin position="7"/>
        <end position="74"/>
    </location>
</feature>
<dbReference type="Gene3D" id="1.10.10.10">
    <property type="entry name" value="Winged helix-like DNA-binding domain superfamily/Winged helix DNA-binding domain"/>
    <property type="match status" value="1"/>
</dbReference>
<dbReference type="Pfam" id="PF00392">
    <property type="entry name" value="GntR"/>
    <property type="match status" value="1"/>
</dbReference>
<gene>
    <name evidence="5" type="ORF">C5O18_03185</name>
</gene>
<dbReference type="GO" id="GO:0003677">
    <property type="term" value="F:DNA binding"/>
    <property type="evidence" value="ECO:0007669"/>
    <property type="project" value="UniProtKB-KW"/>
</dbReference>
<dbReference type="InterPro" id="IPR008920">
    <property type="entry name" value="TF_FadR/GntR_C"/>
</dbReference>
<organism evidence="5 6">
    <name type="scientific">Amnimonas aquatica</name>
    <dbReference type="NCBI Taxonomy" id="2094561"/>
    <lineage>
        <taxon>Bacteria</taxon>
        <taxon>Pseudomonadati</taxon>
        <taxon>Pseudomonadota</taxon>
        <taxon>Gammaproteobacteria</taxon>
        <taxon>Moraxellales</taxon>
        <taxon>Moraxellaceae</taxon>
        <taxon>Amnimonas</taxon>
    </lineage>
</organism>
<dbReference type="SUPFAM" id="SSF48008">
    <property type="entry name" value="GntR ligand-binding domain-like"/>
    <property type="match status" value="1"/>
</dbReference>
<dbReference type="CDD" id="cd07377">
    <property type="entry name" value="WHTH_GntR"/>
    <property type="match status" value="1"/>
</dbReference>
<dbReference type="SUPFAM" id="SSF46785">
    <property type="entry name" value="Winged helix' DNA-binding domain"/>
    <property type="match status" value="1"/>
</dbReference>
<dbReference type="PANTHER" id="PTHR43537:SF24">
    <property type="entry name" value="GLUCONATE OPERON TRANSCRIPTIONAL REPRESSOR"/>
    <property type="match status" value="1"/>
</dbReference>
<comment type="caution">
    <text evidence="5">The sequence shown here is derived from an EMBL/GenBank/DDBJ whole genome shotgun (WGS) entry which is preliminary data.</text>
</comment>
<keyword evidence="3" id="KW-0804">Transcription</keyword>
<evidence type="ECO:0000313" key="5">
    <source>
        <dbReference type="EMBL" id="PQA48558.1"/>
    </source>
</evidence>
<dbReference type="InterPro" id="IPR011711">
    <property type="entry name" value="GntR_C"/>
</dbReference>
<proteinExistence type="predicted"/>
<dbReference type="InterPro" id="IPR036388">
    <property type="entry name" value="WH-like_DNA-bd_sf"/>
</dbReference>
<dbReference type="InterPro" id="IPR036390">
    <property type="entry name" value="WH_DNA-bd_sf"/>
</dbReference>
<dbReference type="SMART" id="SM00345">
    <property type="entry name" value="HTH_GNTR"/>
    <property type="match status" value="1"/>
</dbReference>